<dbReference type="Proteomes" id="UP000310314">
    <property type="component" value="Unassembled WGS sequence"/>
</dbReference>
<proteinExistence type="predicted"/>
<evidence type="ECO:0000313" key="3">
    <source>
        <dbReference type="Proteomes" id="UP000310314"/>
    </source>
</evidence>
<dbReference type="SUPFAM" id="SSF109854">
    <property type="entry name" value="DinB/YfiT-like putative metalloenzymes"/>
    <property type="match status" value="1"/>
</dbReference>
<accession>A0A5S3Q5R7</accession>
<dbReference type="Pfam" id="PF12867">
    <property type="entry name" value="DinB_2"/>
    <property type="match status" value="1"/>
</dbReference>
<dbReference type="InterPro" id="IPR034660">
    <property type="entry name" value="DinB/YfiT-like"/>
</dbReference>
<evidence type="ECO:0000313" key="2">
    <source>
        <dbReference type="EMBL" id="TMM52111.1"/>
    </source>
</evidence>
<evidence type="ECO:0000259" key="1">
    <source>
        <dbReference type="Pfam" id="PF12867"/>
    </source>
</evidence>
<dbReference type="RefSeq" id="WP_138659954.1">
    <property type="nucleotide sequence ID" value="NZ_VATY01000006.1"/>
</dbReference>
<comment type="caution">
    <text evidence="2">The sequence shown here is derived from an EMBL/GenBank/DDBJ whole genome shotgun (WGS) entry which is preliminary data.</text>
</comment>
<dbReference type="Gene3D" id="1.20.120.450">
    <property type="entry name" value="dinb family like domain"/>
    <property type="match status" value="1"/>
</dbReference>
<dbReference type="EMBL" id="VATY01000006">
    <property type="protein sequence ID" value="TMM52111.1"/>
    <property type="molecule type" value="Genomic_DNA"/>
</dbReference>
<name>A0A5S3Q5R7_9FLAO</name>
<sequence>MTIKDLNENEFDPYYGRYIHKLSEHIELTEGFQNGKTKVFQFFNSMPENKLSHRYASGKWSIKEILQHLVDTERIFMYRCFRIARNDKTPLAGFDQNIYMSPSGADNKPIDLLLNEFTATRYASIALLDSLSAEDLNCIGKSNGGAMSARAAAFTIIGHDIWHMDTIKEKYL</sequence>
<gene>
    <name evidence="2" type="ORF">FEE95_20700</name>
</gene>
<protein>
    <submittedName>
        <fullName evidence="2">DinB family protein</fullName>
    </submittedName>
</protein>
<reference evidence="2 3" key="1">
    <citation type="submission" date="2019-05" db="EMBL/GenBank/DDBJ databases">
        <authorList>
            <person name="Zhang J.-Y."/>
            <person name="Feg X."/>
            <person name="Du Z.-J."/>
        </authorList>
    </citation>
    <scope>NUCLEOTIDE SEQUENCE [LARGE SCALE GENOMIC DNA]</scope>
    <source>
        <strain evidence="2 3">RZ26</strain>
    </source>
</reference>
<keyword evidence="3" id="KW-1185">Reference proteome</keyword>
<dbReference type="InterPro" id="IPR024775">
    <property type="entry name" value="DinB-like"/>
</dbReference>
<dbReference type="AlphaFoldDB" id="A0A5S3Q5R7"/>
<dbReference type="OrthoDB" id="9793216at2"/>
<organism evidence="2 3">
    <name type="scientific">Maribacter algarum</name>
    <name type="common">ex Zhang et al. 2020</name>
    <dbReference type="NCBI Taxonomy" id="2578118"/>
    <lineage>
        <taxon>Bacteria</taxon>
        <taxon>Pseudomonadati</taxon>
        <taxon>Bacteroidota</taxon>
        <taxon>Flavobacteriia</taxon>
        <taxon>Flavobacteriales</taxon>
        <taxon>Flavobacteriaceae</taxon>
        <taxon>Maribacter</taxon>
    </lineage>
</organism>
<feature type="domain" description="DinB-like" evidence="1">
    <location>
        <begin position="39"/>
        <end position="167"/>
    </location>
</feature>